<evidence type="ECO:0000256" key="2">
    <source>
        <dbReference type="ARBA" id="ARBA00022980"/>
    </source>
</evidence>
<protein>
    <submittedName>
        <fullName evidence="5">BZ3500_MvSof-1268-A1-R1_Chr4-3g07252 protein</fullName>
    </submittedName>
</protein>
<organism evidence="5 6">
    <name type="scientific">Microbotryum saponariae</name>
    <dbReference type="NCBI Taxonomy" id="289078"/>
    <lineage>
        <taxon>Eukaryota</taxon>
        <taxon>Fungi</taxon>
        <taxon>Dikarya</taxon>
        <taxon>Basidiomycota</taxon>
        <taxon>Pucciniomycotina</taxon>
        <taxon>Microbotryomycetes</taxon>
        <taxon>Microbotryales</taxon>
        <taxon>Microbotryaceae</taxon>
        <taxon>Microbotryum</taxon>
    </lineage>
</organism>
<accession>A0A2X0MCF8</accession>
<reference evidence="6" key="1">
    <citation type="submission" date="2016-10" db="EMBL/GenBank/DDBJ databases">
        <authorList>
            <person name="Jeantristanb JTB J.-T."/>
            <person name="Ricardo R."/>
        </authorList>
    </citation>
    <scope>NUCLEOTIDE SEQUENCE [LARGE SCALE GENOMIC DNA]</scope>
</reference>
<dbReference type="PANTHER" id="PTHR10965">
    <property type="entry name" value="60S RIBOSOMAL PROTEIN L38"/>
    <property type="match status" value="1"/>
</dbReference>
<dbReference type="OrthoDB" id="10250488at2759"/>
<keyword evidence="6" id="KW-1185">Reference proteome</keyword>
<proteinExistence type="inferred from homology"/>
<dbReference type="AlphaFoldDB" id="A0A2X0MCF8"/>
<evidence type="ECO:0000256" key="3">
    <source>
        <dbReference type="ARBA" id="ARBA00023274"/>
    </source>
</evidence>
<dbReference type="Gene3D" id="3.30.720.90">
    <property type="match status" value="1"/>
</dbReference>
<evidence type="ECO:0000256" key="1">
    <source>
        <dbReference type="ARBA" id="ARBA00007803"/>
    </source>
</evidence>
<comment type="similarity">
    <text evidence="1 4">Belongs to the eukaryotic ribosomal protein eL38 family.</text>
</comment>
<dbReference type="FunFam" id="3.30.720.90:FF:000001">
    <property type="entry name" value="60S ribosomal protein L38"/>
    <property type="match status" value="1"/>
</dbReference>
<evidence type="ECO:0000313" key="5">
    <source>
        <dbReference type="EMBL" id="SCZ97565.1"/>
    </source>
</evidence>
<dbReference type="InterPro" id="IPR002675">
    <property type="entry name" value="Ribosomal_eL38"/>
</dbReference>
<keyword evidence="3 4" id="KW-0687">Ribonucleoprotein</keyword>
<dbReference type="STRING" id="289078.A0A2X0MCF8"/>
<dbReference type="GO" id="GO:0022625">
    <property type="term" value="C:cytosolic large ribosomal subunit"/>
    <property type="evidence" value="ECO:0007669"/>
    <property type="project" value="TreeGrafter"/>
</dbReference>
<name>A0A2X0MCF8_9BASI</name>
<evidence type="ECO:0000313" key="6">
    <source>
        <dbReference type="Proteomes" id="UP000249723"/>
    </source>
</evidence>
<dbReference type="EMBL" id="FMWP01000093">
    <property type="protein sequence ID" value="SCZ97565.1"/>
    <property type="molecule type" value="Genomic_DNA"/>
</dbReference>
<dbReference type="Proteomes" id="UP000249723">
    <property type="component" value="Unassembled WGS sequence"/>
</dbReference>
<dbReference type="GO" id="GO:0022618">
    <property type="term" value="P:protein-RNA complex assembly"/>
    <property type="evidence" value="ECO:0007669"/>
    <property type="project" value="TreeGrafter"/>
</dbReference>
<gene>
    <name evidence="5" type="ORF">BZ3500_MVSOF-1268-A1-R1_CHR4-3G07252</name>
</gene>
<evidence type="ECO:0000256" key="4">
    <source>
        <dbReference type="RuleBase" id="RU003445"/>
    </source>
</evidence>
<dbReference type="Pfam" id="PF01781">
    <property type="entry name" value="Ribosomal_L38e"/>
    <property type="match status" value="1"/>
</dbReference>
<sequence>MDSRNGIGTGPKEIKEIKQFLEIARRPDAKSAQIKKSVSRKTGASGTTSATKYKFKIRCSRYLYTFCLSDADKAEKLRQSLPPTLKVSDVDAEKKSKK</sequence>
<dbReference type="GO" id="GO:0006412">
    <property type="term" value="P:translation"/>
    <property type="evidence" value="ECO:0007669"/>
    <property type="project" value="InterPro"/>
</dbReference>
<keyword evidence="2 4" id="KW-0689">Ribosomal protein</keyword>
<dbReference type="InterPro" id="IPR038464">
    <property type="entry name" value="Ribosomal_eL38_sf"/>
</dbReference>
<dbReference type="GO" id="GO:0003735">
    <property type="term" value="F:structural constituent of ribosome"/>
    <property type="evidence" value="ECO:0007669"/>
    <property type="project" value="InterPro"/>
</dbReference>
<dbReference type="PANTHER" id="PTHR10965:SF0">
    <property type="entry name" value="LARGE RIBOSOMAL SUBUNIT PROTEIN EL38"/>
    <property type="match status" value="1"/>
</dbReference>